<dbReference type="InterPro" id="IPR033247">
    <property type="entry name" value="Transketolase_fam"/>
</dbReference>
<dbReference type="GO" id="GO:0005829">
    <property type="term" value="C:cytosol"/>
    <property type="evidence" value="ECO:0007669"/>
    <property type="project" value="TreeGrafter"/>
</dbReference>
<keyword evidence="3" id="KW-1185">Reference proteome</keyword>
<evidence type="ECO:0000313" key="2">
    <source>
        <dbReference type="EMBL" id="KAF7144463.1"/>
    </source>
</evidence>
<evidence type="ECO:0000313" key="3">
    <source>
        <dbReference type="Proteomes" id="UP000626092"/>
    </source>
</evidence>
<proteinExistence type="predicted"/>
<dbReference type="PANTHER" id="PTHR43522:SF2">
    <property type="entry name" value="TRANSKETOLASE 1-RELATED"/>
    <property type="match status" value="1"/>
</dbReference>
<organism evidence="2 3">
    <name type="scientific">Rhododendron simsii</name>
    <name type="common">Sims's rhododendron</name>
    <dbReference type="NCBI Taxonomy" id="118357"/>
    <lineage>
        <taxon>Eukaryota</taxon>
        <taxon>Viridiplantae</taxon>
        <taxon>Streptophyta</taxon>
        <taxon>Embryophyta</taxon>
        <taxon>Tracheophyta</taxon>
        <taxon>Spermatophyta</taxon>
        <taxon>Magnoliopsida</taxon>
        <taxon>eudicotyledons</taxon>
        <taxon>Gunneridae</taxon>
        <taxon>Pentapetalae</taxon>
        <taxon>asterids</taxon>
        <taxon>Ericales</taxon>
        <taxon>Ericaceae</taxon>
        <taxon>Ericoideae</taxon>
        <taxon>Rhodoreae</taxon>
        <taxon>Rhododendron</taxon>
    </lineage>
</organism>
<protein>
    <recommendedName>
        <fullName evidence="1">Transketolase N-terminal domain-containing protein</fullName>
    </recommendedName>
</protein>
<reference evidence="2" key="1">
    <citation type="submission" date="2019-11" db="EMBL/GenBank/DDBJ databases">
        <authorList>
            <person name="Liu Y."/>
            <person name="Hou J."/>
            <person name="Li T.-Q."/>
            <person name="Guan C.-H."/>
            <person name="Wu X."/>
            <person name="Wu H.-Z."/>
            <person name="Ling F."/>
            <person name="Zhang R."/>
            <person name="Shi X.-G."/>
            <person name="Ren J.-P."/>
            <person name="Chen E.-F."/>
            <person name="Sun J.-M."/>
        </authorList>
    </citation>
    <scope>NUCLEOTIDE SEQUENCE</scope>
    <source>
        <strain evidence="2">Adult_tree_wgs_1</strain>
        <tissue evidence="2">Leaves</tissue>
    </source>
</reference>
<dbReference type="SUPFAM" id="SSF52518">
    <property type="entry name" value="Thiamin diphosphate-binding fold (THDP-binding)"/>
    <property type="match status" value="1"/>
</dbReference>
<dbReference type="Proteomes" id="UP000626092">
    <property type="component" value="Unassembled WGS sequence"/>
</dbReference>
<dbReference type="OrthoDB" id="1002026at2759"/>
<dbReference type="InterPro" id="IPR005474">
    <property type="entry name" value="Transketolase_N"/>
</dbReference>
<dbReference type="Pfam" id="PF00456">
    <property type="entry name" value="Transketolase_N"/>
    <property type="match status" value="1"/>
</dbReference>
<gene>
    <name evidence="2" type="ORF">RHSIM_Rhsim04G0189700</name>
</gene>
<dbReference type="InterPro" id="IPR029061">
    <property type="entry name" value="THDP-binding"/>
</dbReference>
<dbReference type="GO" id="GO:0006098">
    <property type="term" value="P:pentose-phosphate shunt"/>
    <property type="evidence" value="ECO:0007669"/>
    <property type="project" value="TreeGrafter"/>
</dbReference>
<comment type="caution">
    <text evidence="2">The sequence shown here is derived from an EMBL/GenBank/DDBJ whole genome shotgun (WGS) entry which is preliminary data.</text>
</comment>
<name>A0A834LQT1_RHOSS</name>
<feature type="domain" description="Transketolase N-terminal" evidence="1">
    <location>
        <begin position="72"/>
        <end position="165"/>
    </location>
</feature>
<dbReference type="GO" id="GO:0004802">
    <property type="term" value="F:transketolase activity"/>
    <property type="evidence" value="ECO:0007669"/>
    <property type="project" value="TreeGrafter"/>
</dbReference>
<evidence type="ECO:0000259" key="1">
    <source>
        <dbReference type="Pfam" id="PF00456"/>
    </source>
</evidence>
<dbReference type="PANTHER" id="PTHR43522">
    <property type="entry name" value="TRANSKETOLASE"/>
    <property type="match status" value="1"/>
</dbReference>
<accession>A0A834LQT1</accession>
<dbReference type="EMBL" id="WJXA01000004">
    <property type="protein sequence ID" value="KAF7144463.1"/>
    <property type="molecule type" value="Genomic_DNA"/>
</dbReference>
<dbReference type="Gene3D" id="3.40.50.970">
    <property type="match status" value="1"/>
</dbReference>
<sequence>MHFTAQMLLKLSLSETGLFLFAYGIISKSNFMVANVISKVEWGQYCNTVEDGWMLVARFSIPYRQWLILTVFVTITIGYGSPKKGNLYSVHGSALDAKEVDATRKNIGWPFEPFYVPKDVNKHWSRHVPDGAALETEWSAKFADYEKKYKEEAAELKSISSGELPAGWEKALPMLMLKQSQIHHLDCNSQVLSSFGSRTFQRTQLIPPETSLHNASMPLQRFSLNSKYDVTREQKMQELDGHCIFQKLIIPDHPNMIEEIKNRSSFLLVVRICFFILQLTSRIQSMLALCKF</sequence>
<dbReference type="AlphaFoldDB" id="A0A834LQT1"/>